<dbReference type="InterPro" id="IPR023398">
    <property type="entry name" value="TIF_eIF4e-like"/>
</dbReference>
<protein>
    <submittedName>
        <fullName evidence="2">Uncharacterized protein</fullName>
    </submittedName>
</protein>
<keyword evidence="1" id="KW-1185">Reference proteome</keyword>
<dbReference type="WBParaSite" id="PSU_v2.g10280.t1">
    <property type="protein sequence ID" value="PSU_v2.g10280.t1"/>
    <property type="gene ID" value="PSU_v2.g10280"/>
</dbReference>
<sequence length="116" mass="14122">METLMSMSGSKWNFWKFAYDHGIDYKLYNIAPVETFEELENLIKEHINYAEDNFALFREEIVPRYEDSKNKYAFTWVNSKNDGSYLKYFRKCWEHQFFTFKFVNGIYCTPFILSQL</sequence>
<dbReference type="Proteomes" id="UP000887577">
    <property type="component" value="Unplaced"/>
</dbReference>
<evidence type="ECO:0000313" key="1">
    <source>
        <dbReference type="Proteomes" id="UP000887577"/>
    </source>
</evidence>
<accession>A0A914XWZ8</accession>
<reference evidence="2" key="1">
    <citation type="submission" date="2022-11" db="UniProtKB">
        <authorList>
            <consortium name="WormBaseParasite"/>
        </authorList>
    </citation>
    <scope>IDENTIFICATION</scope>
</reference>
<evidence type="ECO:0000313" key="2">
    <source>
        <dbReference type="WBParaSite" id="PSU_v2.g10280.t1"/>
    </source>
</evidence>
<dbReference type="Gene3D" id="3.30.760.10">
    <property type="entry name" value="RNA Cap, Translation Initiation Factor Eif4e"/>
    <property type="match status" value="1"/>
</dbReference>
<dbReference type="AlphaFoldDB" id="A0A914XWZ8"/>
<dbReference type="SUPFAM" id="SSF55418">
    <property type="entry name" value="eIF4e-like"/>
    <property type="match status" value="1"/>
</dbReference>
<proteinExistence type="predicted"/>
<name>A0A914XWZ8_9BILA</name>
<organism evidence="1 2">
    <name type="scientific">Panagrolaimus superbus</name>
    <dbReference type="NCBI Taxonomy" id="310955"/>
    <lineage>
        <taxon>Eukaryota</taxon>
        <taxon>Metazoa</taxon>
        <taxon>Ecdysozoa</taxon>
        <taxon>Nematoda</taxon>
        <taxon>Chromadorea</taxon>
        <taxon>Rhabditida</taxon>
        <taxon>Tylenchina</taxon>
        <taxon>Panagrolaimomorpha</taxon>
        <taxon>Panagrolaimoidea</taxon>
        <taxon>Panagrolaimidae</taxon>
        <taxon>Panagrolaimus</taxon>
    </lineage>
</organism>